<dbReference type="InterPro" id="IPR011992">
    <property type="entry name" value="EF-hand-dom_pair"/>
</dbReference>
<dbReference type="PROSITE" id="PS50222">
    <property type="entry name" value="EF_HAND_2"/>
    <property type="match status" value="1"/>
</dbReference>
<feature type="domain" description="EF-hand" evidence="2">
    <location>
        <begin position="51"/>
        <end position="86"/>
    </location>
</feature>
<dbReference type="EMBL" id="JARBDR010000657">
    <property type="protein sequence ID" value="KAJ8309531.1"/>
    <property type="molecule type" value="Genomic_DNA"/>
</dbReference>
<evidence type="ECO:0000256" key="1">
    <source>
        <dbReference type="ARBA" id="ARBA00022837"/>
    </source>
</evidence>
<reference evidence="3 4" key="1">
    <citation type="submission" date="2022-12" db="EMBL/GenBank/DDBJ databases">
        <title>Chromosome-level genome of Tegillarca granosa.</title>
        <authorList>
            <person name="Kim J."/>
        </authorList>
    </citation>
    <scope>NUCLEOTIDE SEQUENCE [LARGE SCALE GENOMIC DNA]</scope>
    <source>
        <strain evidence="3">Teg-2019</strain>
        <tissue evidence="3">Adductor muscle</tissue>
    </source>
</reference>
<evidence type="ECO:0000259" key="2">
    <source>
        <dbReference type="PROSITE" id="PS50222"/>
    </source>
</evidence>
<accession>A0ABQ9EWG5</accession>
<comment type="caution">
    <text evidence="3">The sequence shown here is derived from an EMBL/GenBank/DDBJ whole genome shotgun (WGS) entry which is preliminary data.</text>
</comment>
<dbReference type="InterPro" id="IPR002048">
    <property type="entry name" value="EF_hand_dom"/>
</dbReference>
<name>A0ABQ9EWG5_TEGGR</name>
<proteinExistence type="predicted"/>
<dbReference type="InterPro" id="IPR018247">
    <property type="entry name" value="EF_Hand_1_Ca_BS"/>
</dbReference>
<dbReference type="Gene3D" id="1.10.238.10">
    <property type="entry name" value="EF-hand"/>
    <property type="match status" value="1"/>
</dbReference>
<protein>
    <recommendedName>
        <fullName evidence="2">EF-hand domain-containing protein</fullName>
    </recommendedName>
</protein>
<organism evidence="3 4">
    <name type="scientific">Tegillarca granosa</name>
    <name type="common">Malaysian cockle</name>
    <name type="synonym">Anadara granosa</name>
    <dbReference type="NCBI Taxonomy" id="220873"/>
    <lineage>
        <taxon>Eukaryota</taxon>
        <taxon>Metazoa</taxon>
        <taxon>Spiralia</taxon>
        <taxon>Lophotrochozoa</taxon>
        <taxon>Mollusca</taxon>
        <taxon>Bivalvia</taxon>
        <taxon>Autobranchia</taxon>
        <taxon>Pteriomorphia</taxon>
        <taxon>Arcoida</taxon>
        <taxon>Arcoidea</taxon>
        <taxon>Arcidae</taxon>
        <taxon>Tegillarca</taxon>
    </lineage>
</organism>
<sequence>MQVELKIIKTKVNKSIDFDEFLEMNVDELKDCNTDKMDDTYLTEAFKRRASTEEEVNDLLLIGDRNEEGHINYEELVKAMMSKPTNNNNSLKSNYCGG</sequence>
<dbReference type="PROSITE" id="PS00018">
    <property type="entry name" value="EF_HAND_1"/>
    <property type="match status" value="1"/>
</dbReference>
<keyword evidence="1" id="KW-0106">Calcium</keyword>
<dbReference type="Proteomes" id="UP001217089">
    <property type="component" value="Unassembled WGS sequence"/>
</dbReference>
<evidence type="ECO:0000313" key="3">
    <source>
        <dbReference type="EMBL" id="KAJ8309531.1"/>
    </source>
</evidence>
<dbReference type="SUPFAM" id="SSF47473">
    <property type="entry name" value="EF-hand"/>
    <property type="match status" value="1"/>
</dbReference>
<keyword evidence="4" id="KW-1185">Reference proteome</keyword>
<gene>
    <name evidence="3" type="ORF">KUTeg_014405</name>
</gene>
<evidence type="ECO:0000313" key="4">
    <source>
        <dbReference type="Proteomes" id="UP001217089"/>
    </source>
</evidence>